<organism evidence="2 3">
    <name type="scientific">Periplaneta americana</name>
    <name type="common">American cockroach</name>
    <name type="synonym">Blatta americana</name>
    <dbReference type="NCBI Taxonomy" id="6978"/>
    <lineage>
        <taxon>Eukaryota</taxon>
        <taxon>Metazoa</taxon>
        <taxon>Ecdysozoa</taxon>
        <taxon>Arthropoda</taxon>
        <taxon>Hexapoda</taxon>
        <taxon>Insecta</taxon>
        <taxon>Pterygota</taxon>
        <taxon>Neoptera</taxon>
        <taxon>Polyneoptera</taxon>
        <taxon>Dictyoptera</taxon>
        <taxon>Blattodea</taxon>
        <taxon>Blattoidea</taxon>
        <taxon>Blattidae</taxon>
        <taxon>Blattinae</taxon>
        <taxon>Periplaneta</taxon>
    </lineage>
</organism>
<dbReference type="Proteomes" id="UP001148838">
    <property type="component" value="Unassembled WGS sequence"/>
</dbReference>
<protein>
    <submittedName>
        <fullName evidence="2">Uncharacterized protein</fullName>
    </submittedName>
</protein>
<accession>A0ABQ8TCM6</accession>
<feature type="region of interest" description="Disordered" evidence="1">
    <location>
        <begin position="181"/>
        <end position="219"/>
    </location>
</feature>
<feature type="compositionally biased region" description="Polar residues" evidence="1">
    <location>
        <begin position="181"/>
        <end position="200"/>
    </location>
</feature>
<reference evidence="2 3" key="1">
    <citation type="journal article" date="2022" name="Allergy">
        <title>Genome assembly and annotation of Periplaneta americana reveal a comprehensive cockroach allergen profile.</title>
        <authorList>
            <person name="Wang L."/>
            <person name="Xiong Q."/>
            <person name="Saelim N."/>
            <person name="Wang L."/>
            <person name="Nong W."/>
            <person name="Wan A.T."/>
            <person name="Shi M."/>
            <person name="Liu X."/>
            <person name="Cao Q."/>
            <person name="Hui J.H.L."/>
            <person name="Sookrung N."/>
            <person name="Leung T.F."/>
            <person name="Tungtrongchitr A."/>
            <person name="Tsui S.K.W."/>
        </authorList>
    </citation>
    <scope>NUCLEOTIDE SEQUENCE [LARGE SCALE GENOMIC DNA]</scope>
    <source>
        <strain evidence="2">PWHHKU_190912</strain>
    </source>
</reference>
<evidence type="ECO:0000256" key="1">
    <source>
        <dbReference type="SAM" id="MobiDB-lite"/>
    </source>
</evidence>
<feature type="compositionally biased region" description="Basic and acidic residues" evidence="1">
    <location>
        <begin position="104"/>
        <end position="117"/>
    </location>
</feature>
<proteinExistence type="predicted"/>
<comment type="caution">
    <text evidence="2">The sequence shown here is derived from an EMBL/GenBank/DDBJ whole genome shotgun (WGS) entry which is preliminary data.</text>
</comment>
<name>A0ABQ8TCM6_PERAM</name>
<evidence type="ECO:0000313" key="3">
    <source>
        <dbReference type="Proteomes" id="UP001148838"/>
    </source>
</evidence>
<feature type="region of interest" description="Disordered" evidence="1">
    <location>
        <begin position="100"/>
        <end position="140"/>
    </location>
</feature>
<sequence length="219" mass="24466">MEIFRNVRIIDLNLDRNKFTRHGLHLNNLGKQLMGEKIMSEILDIIASSSKDPIVMDWTRPCAEVSTEEDDNVKGTADRGDLLEGDDDVIKGTMCRVESAEDNAAIKETADRTRPDTEDSMEEDDDTKGTTQRGDLLEGDDDVINGIMCREDQTEDAEAINGTVDRRELPEVSDVEIDNQVMSQVHTTGESSEITRTSSRNPKKPAHLEDFLCPGLRSN</sequence>
<dbReference type="EMBL" id="JAJSOF020000011">
    <property type="protein sequence ID" value="KAJ4444311.1"/>
    <property type="molecule type" value="Genomic_DNA"/>
</dbReference>
<evidence type="ECO:0000313" key="2">
    <source>
        <dbReference type="EMBL" id="KAJ4444311.1"/>
    </source>
</evidence>
<keyword evidence="3" id="KW-1185">Reference proteome</keyword>
<gene>
    <name evidence="2" type="ORF">ANN_06103</name>
</gene>